<reference evidence="3 6" key="3">
    <citation type="submission" date="2019-01" db="EMBL/GenBank/DDBJ databases">
        <title>Brevundimonas diminuta Genome sequencing and assembly.</title>
        <authorList>
            <person name="Chen H."/>
        </authorList>
    </citation>
    <scope>NUCLEOTIDE SEQUENCE [LARGE SCALE GENOMIC DNA]</scope>
    <source>
        <strain evidence="3">ATCC</strain>
        <strain evidence="6">ATCC(B) 19146</strain>
    </source>
</reference>
<dbReference type="STRING" id="293.GCA_000988015_02986"/>
<reference evidence="2 5" key="1">
    <citation type="submission" date="2017-06" db="EMBL/GenBank/DDBJ databases">
        <title>Biodegradation of gentamicin by bacterial consortia AMQD4 in synthetic medium and raw gentamicin sewage.</title>
        <authorList>
            <person name="Chang H."/>
            <person name="Feng Y."/>
            <person name="Li Z."/>
            <person name="Xue J."/>
            <person name="Cheng D."/>
        </authorList>
    </citation>
    <scope>NUCLEOTIDE SEQUENCE [LARGE SCALE GENOMIC DNA]</scope>
    <source>
        <strain evidence="2 5">BZC3</strain>
    </source>
</reference>
<reference evidence="2 5" key="2">
    <citation type="submission" date="2017-06" db="EMBL/GenBank/DDBJ databases">
        <authorList>
            <person name="Kim H.J."/>
            <person name="Triplett B.A."/>
        </authorList>
    </citation>
    <scope>NUCLEOTIDE SEQUENCE [LARGE SCALE GENOMIC DNA]</scope>
    <source>
        <strain evidence="2 5">BZC3</strain>
    </source>
</reference>
<evidence type="ECO:0000256" key="1">
    <source>
        <dbReference type="SAM" id="SignalP"/>
    </source>
</evidence>
<dbReference type="SUPFAM" id="SSF52096">
    <property type="entry name" value="ClpP/crotonase"/>
    <property type="match status" value="1"/>
</dbReference>
<dbReference type="Gene3D" id="3.90.226.10">
    <property type="entry name" value="2-enoyl-CoA Hydratase, Chain A, domain 1"/>
    <property type="match status" value="1"/>
</dbReference>
<dbReference type="AlphaFoldDB" id="A0A1Z3M063"/>
<feature type="chain" id="PRO_5044568728" description="Tail specific protease domain-containing protein" evidence="1">
    <location>
        <begin position="21"/>
        <end position="494"/>
    </location>
</feature>
<dbReference type="EMBL" id="CP035093">
    <property type="protein sequence ID" value="QAT14454.1"/>
    <property type="molecule type" value="Genomic_DNA"/>
</dbReference>
<evidence type="ECO:0000313" key="7">
    <source>
        <dbReference type="Proteomes" id="UP000596117"/>
    </source>
</evidence>
<dbReference type="Proteomes" id="UP000596117">
    <property type="component" value="Chromosome"/>
</dbReference>
<proteinExistence type="predicted"/>
<gene>
    <name evidence="2" type="ORF">CD943_13540</name>
    <name evidence="3" type="ORF">EQG53_08830</name>
    <name evidence="4" type="ORF">I6H83_13600</name>
</gene>
<evidence type="ECO:0000313" key="6">
    <source>
        <dbReference type="Proteomes" id="UP000287388"/>
    </source>
</evidence>
<dbReference type="Proteomes" id="UP000197024">
    <property type="component" value="Chromosome"/>
</dbReference>
<protein>
    <recommendedName>
        <fullName evidence="8">Tail specific protease domain-containing protein</fullName>
    </recommendedName>
</protein>
<sequence length="494" mass="52447">MQRLLSASAAVLALSFAASAASAQNFSDLARQDLQAMHAALRDNHPAAVVPGDASAPFRAWLDAGLQQAQAKAGQVNSGDSHAYLLRWYANGFRDSNIAARPTYEGLGPFFATSWPGVATAWRNGQYVVSYVQPGVRGAPPLGAVLKSCNAEPIEDLAKAKLDQFEGDLTTEAGRVRSAPYLLWNRNNPMTTGVPGTCEFQVGRRTRDFTLSPQPATAQNLEAAYRASVYVPSGAPLSVETVNGRPWINVHSLADDAAWDAFFAQIEAQSAAIRGPQGFVLDLRGANGASVNATSRGYGLANRIWSPEFTVSRQPEAGQITYRATAANRQWFADTLNRMVSDPRFVQESGAVIEQTQAIVAAFDSAIAAGQPTFVMPGRPATPDTGAANPVQGQVIVLVDAGCSGGCLDTLDLLSRLPNVRIAGSTTAEDTIFIEPTTLRLPSNYADLSYGHKAWTTRQRGNNAPYAPAGALAYAGDATDEAAVRTWVNGLFGA</sequence>
<name>A0A1Z3M063_BREDI</name>
<evidence type="ECO:0000313" key="4">
    <source>
        <dbReference type="EMBL" id="QQB88168.1"/>
    </source>
</evidence>
<dbReference type="InterPro" id="IPR029045">
    <property type="entry name" value="ClpP/crotonase-like_dom_sf"/>
</dbReference>
<accession>A0A1Z3M063</accession>
<evidence type="ECO:0000313" key="3">
    <source>
        <dbReference type="EMBL" id="QAT14454.1"/>
    </source>
</evidence>
<evidence type="ECO:0000313" key="5">
    <source>
        <dbReference type="Proteomes" id="UP000197024"/>
    </source>
</evidence>
<reference evidence="4 7" key="4">
    <citation type="submission" date="2020-12" db="EMBL/GenBank/DDBJ databases">
        <title>FDA dAtabase for Regulatory Grade micrObial Sequences (FDA-ARGOS): Supporting development and validation of Infectious Disease Dx tests.</title>
        <authorList>
            <person name="Kerrigan L."/>
            <person name="Long C."/>
            <person name="Tallon L."/>
            <person name="Sadzewicz L."/>
            <person name="Zhao X."/>
            <person name="Boylan J."/>
            <person name="Ott S."/>
            <person name="Bowen H."/>
            <person name="Vavikolanu K."/>
            <person name="Mehta A."/>
            <person name="Aluvathingal J."/>
            <person name="Nadendla S."/>
            <person name="Yan Y."/>
            <person name="Sichtig H."/>
        </authorList>
    </citation>
    <scope>NUCLEOTIDE SEQUENCE [LARGE SCALE GENOMIC DNA]</scope>
    <source>
        <strain evidence="4 7">FDAARGOS_1026</strain>
    </source>
</reference>
<keyword evidence="1" id="KW-0732">Signal</keyword>
<keyword evidence="7" id="KW-1185">Reference proteome</keyword>
<dbReference type="Proteomes" id="UP000287388">
    <property type="component" value="Chromosome"/>
</dbReference>
<dbReference type="RefSeq" id="WP_076224783.1">
    <property type="nucleotide sequence ID" value="NZ_BJNC01000025.1"/>
</dbReference>
<evidence type="ECO:0000313" key="2">
    <source>
        <dbReference type="EMBL" id="ASD27819.1"/>
    </source>
</evidence>
<dbReference type="KEGG" id="bdm:EQG53_08830"/>
<evidence type="ECO:0008006" key="8">
    <source>
        <dbReference type="Google" id="ProtNLM"/>
    </source>
</evidence>
<organism evidence="2 5">
    <name type="scientific">Brevundimonas diminuta</name>
    <name type="common">Pseudomonas diminuta</name>
    <dbReference type="NCBI Taxonomy" id="293"/>
    <lineage>
        <taxon>Bacteria</taxon>
        <taxon>Pseudomonadati</taxon>
        <taxon>Pseudomonadota</taxon>
        <taxon>Alphaproteobacteria</taxon>
        <taxon>Caulobacterales</taxon>
        <taxon>Caulobacteraceae</taxon>
        <taxon>Brevundimonas</taxon>
    </lineage>
</organism>
<feature type="signal peptide" evidence="1">
    <location>
        <begin position="1"/>
        <end position="20"/>
    </location>
</feature>
<dbReference type="EMBL" id="CP021995">
    <property type="protein sequence ID" value="ASD27819.1"/>
    <property type="molecule type" value="Genomic_DNA"/>
</dbReference>
<dbReference type="EMBL" id="CP066026">
    <property type="protein sequence ID" value="QQB88168.1"/>
    <property type="molecule type" value="Genomic_DNA"/>
</dbReference>